<reference evidence="4" key="1">
    <citation type="submission" date="2021-02" db="EMBL/GenBank/DDBJ databases">
        <authorList>
            <person name="Nowell W R."/>
        </authorList>
    </citation>
    <scope>NUCLEOTIDE SEQUENCE</scope>
</reference>
<keyword evidence="2" id="KW-1015">Disulfide bond</keyword>
<feature type="domain" description="LamG-like jellyroll fold" evidence="3">
    <location>
        <begin position="384"/>
        <end position="525"/>
    </location>
</feature>
<dbReference type="Proteomes" id="UP000663881">
    <property type="component" value="Unassembled WGS sequence"/>
</dbReference>
<keyword evidence="1" id="KW-0732">Signal</keyword>
<evidence type="ECO:0000256" key="2">
    <source>
        <dbReference type="ARBA" id="ARBA00023157"/>
    </source>
</evidence>
<evidence type="ECO:0000259" key="3">
    <source>
        <dbReference type="SMART" id="SM00560"/>
    </source>
</evidence>
<proteinExistence type="predicted"/>
<name>A0A818HTF7_9BILA</name>
<dbReference type="PANTHER" id="PTHR42535:SF2">
    <property type="entry name" value="CHROMOSOME UNDETERMINED SCAFFOLD_146, WHOLE GENOME SHOTGUN SEQUENCE"/>
    <property type="match status" value="1"/>
</dbReference>
<dbReference type="SMART" id="SM00560">
    <property type="entry name" value="LamGL"/>
    <property type="match status" value="3"/>
</dbReference>
<dbReference type="Pfam" id="PF13385">
    <property type="entry name" value="Laminin_G_3"/>
    <property type="match status" value="3"/>
</dbReference>
<evidence type="ECO:0000313" key="4">
    <source>
        <dbReference type="EMBL" id="CAF3513354.1"/>
    </source>
</evidence>
<accession>A0A818HTF7</accession>
<comment type="caution">
    <text evidence="4">The sequence shown here is derived from an EMBL/GenBank/DDBJ whole genome shotgun (WGS) entry which is preliminary data.</text>
</comment>
<dbReference type="Gene3D" id="2.60.120.200">
    <property type="match status" value="3"/>
</dbReference>
<dbReference type="EMBL" id="CAJOAY010000058">
    <property type="protein sequence ID" value="CAF3513354.1"/>
    <property type="molecule type" value="Genomic_DNA"/>
</dbReference>
<dbReference type="PANTHER" id="PTHR42535">
    <property type="entry name" value="OOKINETE PROTEIN, PUTATIVE-RELATED"/>
    <property type="match status" value="1"/>
</dbReference>
<evidence type="ECO:0000313" key="5">
    <source>
        <dbReference type="Proteomes" id="UP000663881"/>
    </source>
</evidence>
<dbReference type="SUPFAM" id="SSF49899">
    <property type="entry name" value="Concanavalin A-like lectins/glucanases"/>
    <property type="match status" value="3"/>
</dbReference>
<organism evidence="4 5">
    <name type="scientific">Adineta steineri</name>
    <dbReference type="NCBI Taxonomy" id="433720"/>
    <lineage>
        <taxon>Eukaryota</taxon>
        <taxon>Metazoa</taxon>
        <taxon>Spiralia</taxon>
        <taxon>Gnathifera</taxon>
        <taxon>Rotifera</taxon>
        <taxon>Eurotatoria</taxon>
        <taxon>Bdelloidea</taxon>
        <taxon>Adinetida</taxon>
        <taxon>Adinetidae</taxon>
        <taxon>Adineta</taxon>
    </lineage>
</organism>
<feature type="domain" description="LamG-like jellyroll fold" evidence="3">
    <location>
        <begin position="689"/>
        <end position="822"/>
    </location>
</feature>
<dbReference type="InterPro" id="IPR013320">
    <property type="entry name" value="ConA-like_dom_sf"/>
</dbReference>
<feature type="domain" description="LamG-like jellyroll fold" evidence="3">
    <location>
        <begin position="184"/>
        <end position="317"/>
    </location>
</feature>
<gene>
    <name evidence="4" type="ORF">OKA104_LOCUS2183</name>
</gene>
<dbReference type="InterPro" id="IPR006558">
    <property type="entry name" value="LamG-like"/>
</dbReference>
<evidence type="ECO:0000256" key="1">
    <source>
        <dbReference type="ARBA" id="ARBA00022729"/>
    </source>
</evidence>
<sequence>MITTHSLGEDTQSVLMSLITSSKFQCANTACLPFVNIITAASFQQSTSNCKLFTDMSNEISNMATDTDVTTMIVIAGTRFPPEPTTTIASITISTTAKSTSILTTATSMTTTALCIQVSYPYDAHSYWAMENNAADSISSLSGTAVNSPTYITPGITGSGYALKLSRNSNQYINIPTYQSFVSTSFTVEMWIYPTTLQDCTDFGLFTQRDTESQDRLLQMIIRGYYLYFDFFADGVTGTTSLMTNTWHHVAFVYDYPSKTQTIYLNGYQEGSHSSAGPYLGITGSINIGMVTYSGGYYYFDGYIDQVTLYMNARNASDILSDATLTSWHSFDYGISYDSGPNKINGTANNVTLAPGKVGQGLSYTSSSSYYQISGYVLLGFVSSSFSMSLWIQRTSTGGGTLVHYSVQTDGQGWCTVPIGFSSAGNIIATVWYPNNQVTGPVLSANTWTHIATTYSQTRGLTLYVNGVSIGSTSAQHNDAPGTPVILTLGNSLGGGGCSSQSIATSPFYGYLDEFRVYSRELSAREVSALTKGATCNDTIKNNGETDVDCGGSNCSPCGNGKACSSAGDCAIKSCVHGTCKDPTCSDGIMNGNETDIDCGGSCPVCGVYQMCKVGLDCTTGSVVYSNGTYSFWPMENNAIDIISGLNGTGVRSPTYVTPGVTGSGYALKLIRNSYQYINIPTFKSFVNTSFTVEMWIYPTSLSNGNYYGLFTQYDTSSTDHSLHMMIRGVQLTLDFYGDGVTGVTSLATYTWYHAAFVYDYPSKTQTIYLNGHQDASGISNQPYLGTSGSINIGMYHDGGIYNYFDGYIGQVSLTMAAKSADDILNDATLASWHSFDCEITYDSGPNKLQGKAIGVTLAPGKVNQGLNFSLSSSYYQVLIS</sequence>
<protein>
    <recommendedName>
        <fullName evidence="3">LamG-like jellyroll fold domain-containing protein</fullName>
    </recommendedName>
</protein>
<dbReference type="AlphaFoldDB" id="A0A818HTF7"/>